<dbReference type="Gene3D" id="3.10.105.10">
    <property type="entry name" value="Dipeptide-binding Protein, Domain 3"/>
    <property type="match status" value="1"/>
</dbReference>
<dbReference type="Proteomes" id="UP000199167">
    <property type="component" value="Unassembled WGS sequence"/>
</dbReference>
<evidence type="ECO:0000256" key="3">
    <source>
        <dbReference type="ARBA" id="ARBA00022448"/>
    </source>
</evidence>
<dbReference type="GO" id="GO:0015833">
    <property type="term" value="P:peptide transport"/>
    <property type="evidence" value="ECO:0007669"/>
    <property type="project" value="TreeGrafter"/>
</dbReference>
<evidence type="ECO:0000256" key="2">
    <source>
        <dbReference type="ARBA" id="ARBA00005695"/>
    </source>
</evidence>
<protein>
    <submittedName>
        <fullName evidence="6">Peptide/nickel transport system substrate-binding protein</fullName>
    </submittedName>
</protein>
<gene>
    <name evidence="6" type="ORF">SAMN04488515_0944</name>
</gene>
<evidence type="ECO:0000256" key="4">
    <source>
        <dbReference type="ARBA" id="ARBA00022729"/>
    </source>
</evidence>
<dbReference type="PANTHER" id="PTHR30290">
    <property type="entry name" value="PERIPLASMIC BINDING COMPONENT OF ABC TRANSPORTER"/>
    <property type="match status" value="1"/>
</dbReference>
<dbReference type="EMBL" id="FOIZ01000001">
    <property type="protein sequence ID" value="SEW07770.1"/>
    <property type="molecule type" value="Genomic_DNA"/>
</dbReference>
<dbReference type="CDD" id="cd08503">
    <property type="entry name" value="PBP2_NikA_DppA_OppA_like_17"/>
    <property type="match status" value="1"/>
</dbReference>
<dbReference type="Pfam" id="PF00496">
    <property type="entry name" value="SBP_bac_5"/>
    <property type="match status" value="1"/>
</dbReference>
<keyword evidence="3" id="KW-0813">Transport</keyword>
<dbReference type="SUPFAM" id="SSF53850">
    <property type="entry name" value="Periplasmic binding protein-like II"/>
    <property type="match status" value="1"/>
</dbReference>
<name>A0A1I0P0I0_9RHOB</name>
<dbReference type="STRING" id="364200.SAMN04488515_0944"/>
<dbReference type="GO" id="GO:0043190">
    <property type="term" value="C:ATP-binding cassette (ABC) transporter complex"/>
    <property type="evidence" value="ECO:0007669"/>
    <property type="project" value="InterPro"/>
</dbReference>
<keyword evidence="7" id="KW-1185">Reference proteome</keyword>
<comment type="similarity">
    <text evidence="2">Belongs to the bacterial solute-binding protein 5 family.</text>
</comment>
<dbReference type="InterPro" id="IPR000914">
    <property type="entry name" value="SBP_5_dom"/>
</dbReference>
<proteinExistence type="inferred from homology"/>
<sequence length="552" mass="60792">MTSPNKPVHPVALTYLKDMQAGKLSRREFLSRTTALGVTATAAYGMMGLAAPVQAEAHAQQGGTLRMQMEVRALKDPRAFDWTQMAFVTAGWLEYLVEYNSDGSFAPMLLESWSVNDDATEYVLNVRQGVKWNDGSDFTAEDVARNITGWCDKSVEGNSMAGRFAILIDADTEKAIDGAIEVVDTHTVKLNLPASDISLIAGMSDYPAAIVPAGFSADTMLDNQIGTGPYLNETHEVGVKSTLVRNEGHDWWGYAAGKGAYLDRIEYVDYGTDPSAWIAAAAADEVDMFYETVGDFVDVVEGIGWERSEVASGATIVIRPNQQAEVDGMKPYADKRVRQAIAHAVNNAVCLELGYANRGVEARNQHVGPMHPAWADVPGLEYNPDRALELLTEAGMQDYEFEITSIDDDWRKNTTDAVAAQLRDAGFNVKRTIIPGATFWNDWTQYPFSSTNWNHRPLDTQILGLAYRSGEAWNESGFANAEFDTLLAEANSIADADGRREVMAKLQAIMSDEGVTIQPYWRSLYRHAKPGFVGWDMHIAYLPHIYKIGLAA</sequence>
<dbReference type="PIRSF" id="PIRSF002741">
    <property type="entry name" value="MppA"/>
    <property type="match status" value="1"/>
</dbReference>
<dbReference type="InterPro" id="IPR006311">
    <property type="entry name" value="TAT_signal"/>
</dbReference>
<keyword evidence="4" id="KW-0732">Signal</keyword>
<dbReference type="GO" id="GO:0030288">
    <property type="term" value="C:outer membrane-bounded periplasmic space"/>
    <property type="evidence" value="ECO:0007669"/>
    <property type="project" value="UniProtKB-ARBA"/>
</dbReference>
<dbReference type="GO" id="GO:1904680">
    <property type="term" value="F:peptide transmembrane transporter activity"/>
    <property type="evidence" value="ECO:0007669"/>
    <property type="project" value="TreeGrafter"/>
</dbReference>
<dbReference type="PANTHER" id="PTHR30290:SF10">
    <property type="entry name" value="PERIPLASMIC OLIGOPEPTIDE-BINDING PROTEIN-RELATED"/>
    <property type="match status" value="1"/>
</dbReference>
<evidence type="ECO:0000313" key="7">
    <source>
        <dbReference type="Proteomes" id="UP000199167"/>
    </source>
</evidence>
<evidence type="ECO:0000259" key="5">
    <source>
        <dbReference type="Pfam" id="PF00496"/>
    </source>
</evidence>
<dbReference type="AlphaFoldDB" id="A0A1I0P0I0"/>
<evidence type="ECO:0000256" key="1">
    <source>
        <dbReference type="ARBA" id="ARBA00004418"/>
    </source>
</evidence>
<dbReference type="RefSeq" id="WP_089990864.1">
    <property type="nucleotide sequence ID" value="NZ_FOIZ01000001.1"/>
</dbReference>
<evidence type="ECO:0000313" key="6">
    <source>
        <dbReference type="EMBL" id="SEW07770.1"/>
    </source>
</evidence>
<feature type="domain" description="Solute-binding protein family 5" evidence="5">
    <location>
        <begin position="105"/>
        <end position="462"/>
    </location>
</feature>
<dbReference type="PROSITE" id="PS51318">
    <property type="entry name" value="TAT"/>
    <property type="match status" value="1"/>
</dbReference>
<accession>A0A1I0P0I0</accession>
<comment type="subcellular location">
    <subcellularLocation>
        <location evidence="1">Periplasm</location>
    </subcellularLocation>
</comment>
<organism evidence="6 7">
    <name type="scientific">Cognatiyoonia koreensis</name>
    <dbReference type="NCBI Taxonomy" id="364200"/>
    <lineage>
        <taxon>Bacteria</taxon>
        <taxon>Pseudomonadati</taxon>
        <taxon>Pseudomonadota</taxon>
        <taxon>Alphaproteobacteria</taxon>
        <taxon>Rhodobacterales</taxon>
        <taxon>Paracoccaceae</taxon>
        <taxon>Cognatiyoonia</taxon>
    </lineage>
</organism>
<reference evidence="6 7" key="1">
    <citation type="submission" date="2016-10" db="EMBL/GenBank/DDBJ databases">
        <authorList>
            <person name="de Groot N.N."/>
        </authorList>
    </citation>
    <scope>NUCLEOTIDE SEQUENCE [LARGE SCALE GENOMIC DNA]</scope>
    <source>
        <strain evidence="6 7">DSM 17925</strain>
    </source>
</reference>
<dbReference type="InterPro" id="IPR030678">
    <property type="entry name" value="Peptide/Ni-bd"/>
</dbReference>
<dbReference type="OrthoDB" id="9803988at2"/>
<dbReference type="Gene3D" id="3.40.190.10">
    <property type="entry name" value="Periplasmic binding protein-like II"/>
    <property type="match status" value="1"/>
</dbReference>
<dbReference type="InterPro" id="IPR039424">
    <property type="entry name" value="SBP_5"/>
</dbReference>